<dbReference type="AlphaFoldDB" id="A0A2K1E4G8"/>
<keyword evidence="1" id="KW-0547">Nucleotide-binding</keyword>
<keyword evidence="7" id="KW-1185">Reference proteome</keyword>
<keyword evidence="3 6" id="KW-0347">Helicase</keyword>
<dbReference type="SUPFAM" id="SSF52540">
    <property type="entry name" value="P-loop containing nucleoside triphosphate hydrolases"/>
    <property type="match status" value="1"/>
</dbReference>
<dbReference type="InterPro" id="IPR027417">
    <property type="entry name" value="P-loop_NTPase"/>
</dbReference>
<evidence type="ECO:0000256" key="1">
    <source>
        <dbReference type="ARBA" id="ARBA00022741"/>
    </source>
</evidence>
<dbReference type="InterPro" id="IPR001650">
    <property type="entry name" value="Helicase_C-like"/>
</dbReference>
<name>A0A2K1E4G8_9FLAO</name>
<protein>
    <submittedName>
        <fullName evidence="6">Helicase</fullName>
    </submittedName>
</protein>
<dbReference type="InterPro" id="IPR050699">
    <property type="entry name" value="RNA-DNA_Helicase"/>
</dbReference>
<dbReference type="GO" id="GO:0003676">
    <property type="term" value="F:nucleic acid binding"/>
    <property type="evidence" value="ECO:0007669"/>
    <property type="project" value="InterPro"/>
</dbReference>
<evidence type="ECO:0000256" key="2">
    <source>
        <dbReference type="ARBA" id="ARBA00022801"/>
    </source>
</evidence>
<evidence type="ECO:0000313" key="6">
    <source>
        <dbReference type="EMBL" id="PNQ75179.1"/>
    </source>
</evidence>
<organism evidence="6 7">
    <name type="scientific">Hanstruepera neustonica</name>
    <dbReference type="NCBI Taxonomy" id="1445657"/>
    <lineage>
        <taxon>Bacteria</taxon>
        <taxon>Pseudomonadati</taxon>
        <taxon>Bacteroidota</taxon>
        <taxon>Flavobacteriia</taxon>
        <taxon>Flavobacteriales</taxon>
        <taxon>Flavobacteriaceae</taxon>
        <taxon>Hanstruepera</taxon>
    </lineage>
</organism>
<comment type="caution">
    <text evidence="6">The sequence shown here is derived from an EMBL/GenBank/DDBJ whole genome shotgun (WGS) entry which is preliminary data.</text>
</comment>
<dbReference type="Pfam" id="PF00271">
    <property type="entry name" value="Helicase_C"/>
    <property type="match status" value="1"/>
</dbReference>
<dbReference type="GO" id="GO:0004386">
    <property type="term" value="F:helicase activity"/>
    <property type="evidence" value="ECO:0007669"/>
    <property type="project" value="UniProtKB-KW"/>
</dbReference>
<dbReference type="OrthoDB" id="9815222at2"/>
<dbReference type="PROSITE" id="PS51192">
    <property type="entry name" value="HELICASE_ATP_BIND_1"/>
    <property type="match status" value="1"/>
</dbReference>
<evidence type="ECO:0000256" key="4">
    <source>
        <dbReference type="ARBA" id="ARBA00022840"/>
    </source>
</evidence>
<sequence>MNNAIRKIINNENIGDLVSFVLDRIYKNGPVSTTDMEILSYLKLYKLEEFKVHQERVLNYMGVFYKDVEPQSLKEVLFRQYRMHIIENFQHTYTPVQASIISEIESNKCFSFSAPTSTGKSYVFMNLIQESTNDIVIVVPSRALINEYYHKLNNLIDNKAVNILTFIDKINTKHTERSIFIVTPERCRELFKFKEQYRVNTFLFDEAQLSNEDSKRGLYFDSIVRRAQKAFPDAKFVFAHPFVANPDSQIKKNHFQLDSSKSIQFKQKNVGQLYLCSDDDWNFYHFGIEKSIMGNNKEKCNFDPIERTIRSNGSVLFYVSKSKIYNKGFLNQFDRYINLCTEIEGEKIDSYIDQLKEYTGGDTIANKNYYSQLLALLKRGIVIHHGSLPLQTRLILEKFTQDGLCKICFATSTLEQGVNMPFDIVFLDRLERSKPLSVKNLIGRAGRSTTLNEFDFGYVIINSPSKMAAFRSVIEQDEILDEESSLEKSELKDDDYNDFKEAILNDTYSDEFNLSEKDIEKLTSESTEEVIRKILDTVFDNNQIVSLSTLNQDLRNRLELYSYFRLLYAIYLNRPLGDGEGNVLDTAIKIMLWKVHGKTFKNICWFRYSHASKTNERANIERLGRNTSQITANFITGYHPIPDKNHNVYSLFPQGTRAIDVDYDLIMTDTYDFIDKLISFKLTDVFYTSFIKYYQKADDPRAEKIAKFIKYGTDNERHIWMLRYGMSFEDIEKLEKHILSINAEEIIFKKSIFEVSKEERESIERFIRIQNE</sequence>
<dbReference type="Pfam" id="PF00270">
    <property type="entry name" value="DEAD"/>
    <property type="match status" value="1"/>
</dbReference>
<feature type="domain" description="Helicase ATP-binding" evidence="5">
    <location>
        <begin position="101"/>
        <end position="220"/>
    </location>
</feature>
<proteinExistence type="predicted"/>
<dbReference type="SMART" id="SM00490">
    <property type="entry name" value="HELICc"/>
    <property type="match status" value="1"/>
</dbReference>
<dbReference type="SMART" id="SM00487">
    <property type="entry name" value="DEXDc"/>
    <property type="match status" value="1"/>
</dbReference>
<dbReference type="EMBL" id="POWF01000001">
    <property type="protein sequence ID" value="PNQ75179.1"/>
    <property type="molecule type" value="Genomic_DNA"/>
</dbReference>
<evidence type="ECO:0000313" key="7">
    <source>
        <dbReference type="Proteomes" id="UP000236641"/>
    </source>
</evidence>
<evidence type="ECO:0000259" key="5">
    <source>
        <dbReference type="PROSITE" id="PS51192"/>
    </source>
</evidence>
<reference evidence="6 7" key="1">
    <citation type="submission" date="2018-01" db="EMBL/GenBank/DDBJ databases">
        <title>The draft genome of Hanstruepera neustonica JCM19743.</title>
        <authorList>
            <person name="He R.-H."/>
            <person name="Du Z.-J."/>
        </authorList>
    </citation>
    <scope>NUCLEOTIDE SEQUENCE [LARGE SCALE GENOMIC DNA]</scope>
    <source>
        <strain evidence="6 7">JCM19743</strain>
    </source>
</reference>
<keyword evidence="2" id="KW-0378">Hydrolase</keyword>
<keyword evidence="4" id="KW-0067">ATP-binding</keyword>
<evidence type="ECO:0000256" key="3">
    <source>
        <dbReference type="ARBA" id="ARBA00022806"/>
    </source>
</evidence>
<dbReference type="PANTHER" id="PTHR12131">
    <property type="entry name" value="ATP-DEPENDENT RNA AND DNA HELICASE"/>
    <property type="match status" value="1"/>
</dbReference>
<dbReference type="GO" id="GO:0016787">
    <property type="term" value="F:hydrolase activity"/>
    <property type="evidence" value="ECO:0007669"/>
    <property type="project" value="UniProtKB-KW"/>
</dbReference>
<dbReference type="InterPro" id="IPR014001">
    <property type="entry name" value="Helicase_ATP-bd"/>
</dbReference>
<dbReference type="GO" id="GO:0005524">
    <property type="term" value="F:ATP binding"/>
    <property type="evidence" value="ECO:0007669"/>
    <property type="project" value="UniProtKB-KW"/>
</dbReference>
<dbReference type="Proteomes" id="UP000236641">
    <property type="component" value="Unassembled WGS sequence"/>
</dbReference>
<dbReference type="PANTHER" id="PTHR12131:SF1">
    <property type="entry name" value="ATP-DEPENDENT RNA HELICASE SUPV3L1, MITOCHONDRIAL-RELATED"/>
    <property type="match status" value="1"/>
</dbReference>
<dbReference type="InterPro" id="IPR011545">
    <property type="entry name" value="DEAD/DEAH_box_helicase_dom"/>
</dbReference>
<accession>A0A2K1E4G8</accession>
<gene>
    <name evidence="6" type="ORF">C1T31_03315</name>
</gene>
<dbReference type="Gene3D" id="3.40.50.300">
    <property type="entry name" value="P-loop containing nucleotide triphosphate hydrolases"/>
    <property type="match status" value="2"/>
</dbReference>